<dbReference type="STRING" id="679936.Sulac_0710"/>
<feature type="domain" description="SSD" evidence="7">
    <location>
        <begin position="164"/>
        <end position="304"/>
    </location>
</feature>
<keyword evidence="4 6" id="KW-1133">Transmembrane helix</keyword>
<evidence type="ECO:0000256" key="2">
    <source>
        <dbReference type="ARBA" id="ARBA00022475"/>
    </source>
</evidence>
<dbReference type="SUPFAM" id="SSF82866">
    <property type="entry name" value="Multidrug efflux transporter AcrB transmembrane domain"/>
    <property type="match status" value="2"/>
</dbReference>
<comment type="subcellular location">
    <subcellularLocation>
        <location evidence="1">Cell membrane</location>
        <topology evidence="1">Multi-pass membrane protein</topology>
    </subcellularLocation>
</comment>
<evidence type="ECO:0000256" key="6">
    <source>
        <dbReference type="SAM" id="Phobius"/>
    </source>
</evidence>
<dbReference type="Gene3D" id="1.20.1640.10">
    <property type="entry name" value="Multidrug efflux transporter AcrB transmembrane domain"/>
    <property type="match status" value="2"/>
</dbReference>
<accession>G8U0J5</accession>
<feature type="transmembrane region" description="Helical" evidence="6">
    <location>
        <begin position="204"/>
        <end position="224"/>
    </location>
</feature>
<sequence>MKTGWIAWLVRHPWTVIIGWLFLVGLALPSAMQVSRHLTANGLDNPQSQAVWATNQLADFSHPPSPVSLVVSHVPNRQIPILTRSLRPGAQILYPLTRDPGYRVALSRSFTSVAAEHAWEIRVRAVGGTIQPLTDEAIGQVVTQDSTKTLALSGIVAAPVFLILLLAVFGSLAAVGLPFIIALAGSELALAAVSVIARYIPLSVFLTDVVSFLALGVGIDYALFISTRFRTELAEGKSVPEAVVRAMQHAGRSVFYSGLAVGIAVLGLSLGGNPYWRGLAVGGAVAIFAVLLATHSLLPAIMTVMGRKIHWGTVKHRFNTGFWHGWGRWASHYPWRAVGVGLLLLAPLAYFGPAMTMGSPANTAAMLPPSNVLRQAVTVEQRVNGAGSIAPLAVVLQFRPPLSRPAIWQSVARVTQKLRQEQDVATVSSLTGNGLSLPMIARMTAKETPTAFRAFENPAHGMVVIYLTAASGPDSPQTSALIARITRGLPAWAPLAERAAVGGSVAYQNSFNQLTAGRLPWMIGSAVFVAFLVLAWATGSWVQAFLGVLLDGLVALATAGVLNLVVQHGAWGFQPAPVDSAITPLIFVLLFGLSMDYEVILLHRIQEHLKWGHSIRHAAWLGMAGTGAMITGAGMIMATAFLSLVISPLEIMKTLALGLAVAVILDTWVVRSLLVPGASVLLGRLAYWPWRPGPETKWAAGDPV</sequence>
<dbReference type="AlphaFoldDB" id="G8U0J5"/>
<keyword evidence="9" id="KW-1185">Reference proteome</keyword>
<feature type="transmembrane region" description="Helical" evidence="6">
    <location>
        <begin position="333"/>
        <end position="351"/>
    </location>
</feature>
<protein>
    <recommendedName>
        <fullName evidence="7">SSD domain-containing protein</fullName>
    </recommendedName>
</protein>
<feature type="transmembrane region" description="Helical" evidence="6">
    <location>
        <begin position="519"/>
        <end position="538"/>
    </location>
</feature>
<dbReference type="EMBL" id="CP003179">
    <property type="protein sequence ID" value="AEW04217.1"/>
    <property type="molecule type" value="Genomic_DNA"/>
</dbReference>
<dbReference type="InterPro" id="IPR050545">
    <property type="entry name" value="Mycobact_MmpL"/>
</dbReference>
<evidence type="ECO:0000259" key="7">
    <source>
        <dbReference type="PROSITE" id="PS50156"/>
    </source>
</evidence>
<dbReference type="InterPro" id="IPR000731">
    <property type="entry name" value="SSD"/>
</dbReference>
<keyword evidence="5 6" id="KW-0472">Membrane</keyword>
<keyword evidence="2" id="KW-1003">Cell membrane</keyword>
<keyword evidence="3 6" id="KW-0812">Transmembrane</keyword>
<feature type="transmembrane region" description="Helical" evidence="6">
    <location>
        <begin position="654"/>
        <end position="674"/>
    </location>
</feature>
<dbReference type="Proteomes" id="UP000005439">
    <property type="component" value="Chromosome"/>
</dbReference>
<dbReference type="PANTHER" id="PTHR33406:SF13">
    <property type="entry name" value="MEMBRANE PROTEIN YDFJ"/>
    <property type="match status" value="1"/>
</dbReference>
<evidence type="ECO:0000313" key="9">
    <source>
        <dbReference type="Proteomes" id="UP000005439"/>
    </source>
</evidence>
<evidence type="ECO:0000256" key="3">
    <source>
        <dbReference type="ARBA" id="ARBA00022692"/>
    </source>
</evidence>
<name>G8U0J5_SULAD</name>
<dbReference type="PANTHER" id="PTHR33406">
    <property type="entry name" value="MEMBRANE PROTEIN MJ1562-RELATED"/>
    <property type="match status" value="1"/>
</dbReference>
<dbReference type="HOGENOM" id="CLU_005108_5_1_9"/>
<evidence type="ECO:0000256" key="5">
    <source>
        <dbReference type="ARBA" id="ARBA00023136"/>
    </source>
</evidence>
<reference evidence="9" key="1">
    <citation type="submission" date="2011-12" db="EMBL/GenBank/DDBJ databases">
        <title>The complete genome of chromosome of Sulfobacillus acidophilus DSM 10332.</title>
        <authorList>
            <person name="Lucas S."/>
            <person name="Han J."/>
            <person name="Lapidus A."/>
            <person name="Bruce D."/>
            <person name="Goodwin L."/>
            <person name="Pitluck S."/>
            <person name="Peters L."/>
            <person name="Kyrpides N."/>
            <person name="Mavromatis K."/>
            <person name="Ivanova N."/>
            <person name="Mikhailova N."/>
            <person name="Chertkov O."/>
            <person name="Saunders E."/>
            <person name="Detter J.C."/>
            <person name="Tapia R."/>
            <person name="Han C."/>
            <person name="Land M."/>
            <person name="Hauser L."/>
            <person name="Markowitz V."/>
            <person name="Cheng J.-F."/>
            <person name="Hugenholtz P."/>
            <person name="Woyke T."/>
            <person name="Wu D."/>
            <person name="Pukall R."/>
            <person name="Gehrich-Schroeter G."/>
            <person name="Schneider S."/>
            <person name="Klenk H.-P."/>
            <person name="Eisen J.A."/>
        </authorList>
    </citation>
    <scope>NUCLEOTIDE SEQUENCE [LARGE SCALE GENOMIC DNA]</scope>
    <source>
        <strain evidence="9">ATCC 700253 / DSM 10332 / NAL</strain>
    </source>
</reference>
<feature type="transmembrane region" description="Helical" evidence="6">
    <location>
        <begin position="6"/>
        <end position="28"/>
    </location>
</feature>
<evidence type="ECO:0000256" key="4">
    <source>
        <dbReference type="ARBA" id="ARBA00022989"/>
    </source>
</evidence>
<dbReference type="GO" id="GO:0005886">
    <property type="term" value="C:plasma membrane"/>
    <property type="evidence" value="ECO:0007669"/>
    <property type="project" value="UniProtKB-SubCell"/>
</dbReference>
<evidence type="ECO:0000313" key="8">
    <source>
        <dbReference type="EMBL" id="AEW04217.1"/>
    </source>
</evidence>
<gene>
    <name evidence="8" type="ordered locus">Sulac_0710</name>
</gene>
<dbReference type="InterPro" id="IPR004869">
    <property type="entry name" value="MMPL_dom"/>
</dbReference>
<feature type="transmembrane region" description="Helical" evidence="6">
    <location>
        <begin position="544"/>
        <end position="566"/>
    </location>
</feature>
<organism evidence="8 9">
    <name type="scientific">Sulfobacillus acidophilus (strain ATCC 700253 / DSM 10332 / NAL)</name>
    <dbReference type="NCBI Taxonomy" id="679936"/>
    <lineage>
        <taxon>Bacteria</taxon>
        <taxon>Bacillati</taxon>
        <taxon>Bacillota</taxon>
        <taxon>Clostridia</taxon>
        <taxon>Eubacteriales</taxon>
        <taxon>Clostridiales Family XVII. Incertae Sedis</taxon>
        <taxon>Sulfobacillus</taxon>
    </lineage>
</organism>
<dbReference type="PATRIC" id="fig|679936.5.peg.760"/>
<dbReference type="Pfam" id="PF03176">
    <property type="entry name" value="MMPL"/>
    <property type="match status" value="2"/>
</dbReference>
<dbReference type="PROSITE" id="PS50156">
    <property type="entry name" value="SSD"/>
    <property type="match status" value="1"/>
</dbReference>
<dbReference type="KEGG" id="sap:Sulac_0710"/>
<evidence type="ECO:0000256" key="1">
    <source>
        <dbReference type="ARBA" id="ARBA00004651"/>
    </source>
</evidence>
<feature type="transmembrane region" description="Helical" evidence="6">
    <location>
        <begin position="279"/>
        <end position="298"/>
    </location>
</feature>
<reference evidence="8 9" key="2">
    <citation type="journal article" date="2012" name="Stand. Genomic Sci.">
        <title>Complete genome sequence of the moderately thermophilic mineral-sulfide-oxidizing firmicute Sulfobacillus acidophilus type strain (NAL(T)).</title>
        <authorList>
            <person name="Anderson I."/>
            <person name="Chertkov O."/>
            <person name="Chen A."/>
            <person name="Saunders E."/>
            <person name="Lapidus A."/>
            <person name="Nolan M."/>
            <person name="Lucas S."/>
            <person name="Hammon N."/>
            <person name="Deshpande S."/>
            <person name="Cheng J.F."/>
            <person name="Han C."/>
            <person name="Tapia R."/>
            <person name="Goodwin L.A."/>
            <person name="Pitluck S."/>
            <person name="Liolios K."/>
            <person name="Pagani I."/>
            <person name="Ivanova N."/>
            <person name="Mikhailova N."/>
            <person name="Pati A."/>
            <person name="Palaniappan K."/>
            <person name="Land M."/>
            <person name="Pan C."/>
            <person name="Rohde M."/>
            <person name="Pukall R."/>
            <person name="Goker M."/>
            <person name="Detter J.C."/>
            <person name="Woyke T."/>
            <person name="Bristow J."/>
            <person name="Eisen J.A."/>
            <person name="Markowitz V."/>
            <person name="Hugenholtz P."/>
            <person name="Kyrpides N.C."/>
            <person name="Klenk H.P."/>
            <person name="Mavromatis K."/>
        </authorList>
    </citation>
    <scope>NUCLEOTIDE SEQUENCE [LARGE SCALE GENOMIC DNA]</scope>
    <source>
        <strain evidence="9">ATCC 700253 / DSM 10332 / NAL</strain>
    </source>
</reference>
<feature type="transmembrane region" description="Helical" evidence="6">
    <location>
        <begin position="254"/>
        <end position="272"/>
    </location>
</feature>
<feature type="transmembrane region" description="Helical" evidence="6">
    <location>
        <begin position="617"/>
        <end position="642"/>
    </location>
</feature>
<feature type="transmembrane region" description="Helical" evidence="6">
    <location>
        <begin position="578"/>
        <end position="597"/>
    </location>
</feature>
<proteinExistence type="predicted"/>